<name>A0A3M7SYQ4_BRAPC</name>
<sequence length="178" mass="21308">MTGPPIEFAVPMQYFPFFRKNKRENKKRVCKKVDPEKVKQRKQCVPKRHLAEKSKGRLAQIGVQQMKRFSNRYLEKSHYSILTFPKPLNLRIKIRVSFAVPCKRKYEKLKYKNNNYENLKNTIKGNYLYLELKIKIKFNNELQILKFQIKKKSNVSYCDEFSSGEQIGIYDMIKFSKP</sequence>
<dbReference type="AlphaFoldDB" id="A0A3M7SYQ4"/>
<accession>A0A3M7SYQ4</accession>
<comment type="caution">
    <text evidence="1">The sequence shown here is derived from an EMBL/GenBank/DDBJ whole genome shotgun (WGS) entry which is preliminary data.</text>
</comment>
<reference evidence="1 2" key="1">
    <citation type="journal article" date="2018" name="Sci. Rep.">
        <title>Genomic signatures of local adaptation to the degree of environmental predictability in rotifers.</title>
        <authorList>
            <person name="Franch-Gras L."/>
            <person name="Hahn C."/>
            <person name="Garcia-Roger E.M."/>
            <person name="Carmona M.J."/>
            <person name="Serra M."/>
            <person name="Gomez A."/>
        </authorList>
    </citation>
    <scope>NUCLEOTIDE SEQUENCE [LARGE SCALE GENOMIC DNA]</scope>
    <source>
        <strain evidence="1">HYR1</strain>
    </source>
</reference>
<gene>
    <name evidence="1" type="ORF">BpHYR1_030374</name>
</gene>
<dbReference type="EMBL" id="REGN01000584">
    <property type="protein sequence ID" value="RNA40846.1"/>
    <property type="molecule type" value="Genomic_DNA"/>
</dbReference>
<keyword evidence="2" id="KW-1185">Reference proteome</keyword>
<dbReference type="Proteomes" id="UP000276133">
    <property type="component" value="Unassembled WGS sequence"/>
</dbReference>
<protein>
    <submittedName>
        <fullName evidence="1">Uncharacterized protein</fullName>
    </submittedName>
</protein>
<evidence type="ECO:0000313" key="1">
    <source>
        <dbReference type="EMBL" id="RNA40846.1"/>
    </source>
</evidence>
<proteinExistence type="predicted"/>
<organism evidence="1 2">
    <name type="scientific">Brachionus plicatilis</name>
    <name type="common">Marine rotifer</name>
    <name type="synonym">Brachionus muelleri</name>
    <dbReference type="NCBI Taxonomy" id="10195"/>
    <lineage>
        <taxon>Eukaryota</taxon>
        <taxon>Metazoa</taxon>
        <taxon>Spiralia</taxon>
        <taxon>Gnathifera</taxon>
        <taxon>Rotifera</taxon>
        <taxon>Eurotatoria</taxon>
        <taxon>Monogononta</taxon>
        <taxon>Pseudotrocha</taxon>
        <taxon>Ploima</taxon>
        <taxon>Brachionidae</taxon>
        <taxon>Brachionus</taxon>
    </lineage>
</organism>
<evidence type="ECO:0000313" key="2">
    <source>
        <dbReference type="Proteomes" id="UP000276133"/>
    </source>
</evidence>